<dbReference type="GO" id="GO:0006397">
    <property type="term" value="P:mRNA processing"/>
    <property type="evidence" value="ECO:0007669"/>
    <property type="project" value="UniProtKB-KW"/>
</dbReference>
<dbReference type="AlphaFoldDB" id="A0A8H3TRX7"/>
<feature type="compositionally biased region" description="Basic and acidic residues" evidence="7">
    <location>
        <begin position="168"/>
        <end position="222"/>
    </location>
</feature>
<evidence type="ECO:0000259" key="8">
    <source>
        <dbReference type="SMART" id="SM01115"/>
    </source>
</evidence>
<feature type="compositionally biased region" description="Basic and acidic residues" evidence="7">
    <location>
        <begin position="390"/>
        <end position="403"/>
    </location>
</feature>
<evidence type="ECO:0000256" key="7">
    <source>
        <dbReference type="SAM" id="MobiDB-lite"/>
    </source>
</evidence>
<keyword evidence="10" id="KW-1185">Reference proteome</keyword>
<comment type="similarity">
    <text evidence="2">Belongs to the CWC21 family.</text>
</comment>
<dbReference type="SMART" id="SM01115">
    <property type="entry name" value="cwf21"/>
    <property type="match status" value="1"/>
</dbReference>
<gene>
    <name evidence="9" type="ORF">NliqN6_2440</name>
</gene>
<evidence type="ECO:0000256" key="1">
    <source>
        <dbReference type="ARBA" id="ARBA00004123"/>
    </source>
</evidence>
<keyword evidence="3" id="KW-0507">mRNA processing</keyword>
<dbReference type="Pfam" id="PF08312">
    <property type="entry name" value="cwf21"/>
    <property type="match status" value="1"/>
</dbReference>
<evidence type="ECO:0000256" key="6">
    <source>
        <dbReference type="ARBA" id="ARBA00023242"/>
    </source>
</evidence>
<dbReference type="CDD" id="cd21372">
    <property type="entry name" value="cwf21_CWC21-like"/>
    <property type="match status" value="1"/>
</dbReference>
<dbReference type="Proteomes" id="UP000620104">
    <property type="component" value="Unassembled WGS sequence"/>
</dbReference>
<proteinExistence type="inferred from homology"/>
<feature type="compositionally biased region" description="Basic and acidic residues" evidence="7">
    <location>
        <begin position="235"/>
        <end position="253"/>
    </location>
</feature>
<evidence type="ECO:0000256" key="5">
    <source>
        <dbReference type="ARBA" id="ARBA00023187"/>
    </source>
</evidence>
<reference evidence="9" key="1">
    <citation type="submission" date="2020-07" db="EMBL/GenBank/DDBJ databases">
        <title>Draft Genome Sequence of a Deep-Sea Yeast, Naganishia (Cryptococcus) liquefaciens strain N6.</title>
        <authorList>
            <person name="Han Y.W."/>
            <person name="Kajitani R."/>
            <person name="Morimoto H."/>
            <person name="Parhat M."/>
            <person name="Tsubouchi H."/>
            <person name="Bakenova O."/>
            <person name="Ogata M."/>
            <person name="Argunhan B."/>
            <person name="Aoki R."/>
            <person name="Kajiwara S."/>
            <person name="Itoh T."/>
            <person name="Iwasaki H."/>
        </authorList>
    </citation>
    <scope>NUCLEOTIDE SEQUENCE</scope>
    <source>
        <strain evidence="9">N6</strain>
    </source>
</reference>
<feature type="domain" description="CWF21" evidence="8">
    <location>
        <begin position="64"/>
        <end position="109"/>
    </location>
</feature>
<accession>A0A8H3TRX7</accession>
<dbReference type="EMBL" id="BLZA01000017">
    <property type="protein sequence ID" value="GHJ86038.1"/>
    <property type="molecule type" value="Genomic_DNA"/>
</dbReference>
<evidence type="ECO:0000256" key="4">
    <source>
        <dbReference type="ARBA" id="ARBA00022728"/>
    </source>
</evidence>
<comment type="subcellular location">
    <subcellularLocation>
        <location evidence="1">Nucleus</location>
    </subcellularLocation>
</comment>
<dbReference type="Gene3D" id="6.10.140.420">
    <property type="match status" value="1"/>
</dbReference>
<feature type="compositionally biased region" description="Basic residues" evidence="7">
    <location>
        <begin position="307"/>
        <end position="318"/>
    </location>
</feature>
<organism evidence="9 10">
    <name type="scientific">Naganishia liquefaciens</name>
    <dbReference type="NCBI Taxonomy" id="104408"/>
    <lineage>
        <taxon>Eukaryota</taxon>
        <taxon>Fungi</taxon>
        <taxon>Dikarya</taxon>
        <taxon>Basidiomycota</taxon>
        <taxon>Agaricomycotina</taxon>
        <taxon>Tremellomycetes</taxon>
        <taxon>Filobasidiales</taxon>
        <taxon>Filobasidiaceae</taxon>
        <taxon>Naganishia</taxon>
    </lineage>
</organism>
<dbReference type="OrthoDB" id="10267305at2759"/>
<evidence type="ECO:0000256" key="2">
    <source>
        <dbReference type="ARBA" id="ARBA00005954"/>
    </source>
</evidence>
<dbReference type="InterPro" id="IPR051372">
    <property type="entry name" value="CWC21"/>
</dbReference>
<feature type="compositionally biased region" description="Low complexity" evidence="7">
    <location>
        <begin position="370"/>
        <end position="389"/>
    </location>
</feature>
<dbReference type="GO" id="GO:0008380">
    <property type="term" value="P:RNA splicing"/>
    <property type="evidence" value="ECO:0007669"/>
    <property type="project" value="UniProtKB-KW"/>
</dbReference>
<feature type="compositionally biased region" description="Gly residues" evidence="7">
    <location>
        <begin position="33"/>
        <end position="45"/>
    </location>
</feature>
<dbReference type="InterPro" id="IPR013170">
    <property type="entry name" value="mRNA_splic_Cwf21_dom"/>
</dbReference>
<name>A0A8H3TRX7_9TREE</name>
<evidence type="ECO:0000313" key="9">
    <source>
        <dbReference type="EMBL" id="GHJ86038.1"/>
    </source>
</evidence>
<sequence>MSYNGVGLQTARGTGTNGYIVRNLSHLRPRDGPPGGRPGDFGSSGGFSSDNGPPVHRQPDQGILDHEKKRKVEVRCLELRDQLEEKGVDEDTIETEVATLRSRLLAQSQASSHVDIRNLKSSDSHALAAAKQAEMNKMGRALGIGAGYVEGGAFSRKDAELERIERAQRREEAERKRAEEILQREQERERREAEFKEQERLRRRREYQARLDAEKAQAERSRPRSPPLPYGSPPRDARSPPRRYRNDDHYDRRRPARSPSPPRRRRDESRSPSPPRRRLPSRSPSPRGRSISRTPPRRGGRADSHSRSRSPRPVKRSRRDSPSRSPDSPPRRRRAASSSVSRSPPRRRRDSRSSTRSRSPVRRPTGRQMGSPSRSSPPRRNLRPASRSPSPRDRRNDNDDGKMRRGRSLSRSDTSLSSMSRSRSRSRSP</sequence>
<protein>
    <recommendedName>
        <fullName evidence="8">CWF21 domain-containing protein</fullName>
    </recommendedName>
</protein>
<feature type="compositionally biased region" description="Low complexity" evidence="7">
    <location>
        <begin position="409"/>
        <end position="421"/>
    </location>
</feature>
<keyword evidence="5" id="KW-0508">mRNA splicing</keyword>
<keyword evidence="6" id="KW-0539">Nucleus</keyword>
<feature type="compositionally biased region" description="Low complexity" evidence="7">
    <location>
        <begin position="281"/>
        <end position="294"/>
    </location>
</feature>
<comment type="caution">
    <text evidence="9">The sequence shown here is derived from an EMBL/GenBank/DDBJ whole genome shotgun (WGS) entry which is preliminary data.</text>
</comment>
<feature type="region of interest" description="Disordered" evidence="7">
    <location>
        <begin position="25"/>
        <end position="69"/>
    </location>
</feature>
<keyword evidence="4" id="KW-0747">Spliceosome</keyword>
<feature type="compositionally biased region" description="Basic and acidic residues" evidence="7">
    <location>
        <begin position="57"/>
        <end position="67"/>
    </location>
</feature>
<evidence type="ECO:0000313" key="10">
    <source>
        <dbReference type="Proteomes" id="UP000620104"/>
    </source>
</evidence>
<dbReference type="PANTHER" id="PTHR36562:SF5">
    <property type="entry name" value="SERINE_ARGININE REPETITIVE MATRIX 2"/>
    <property type="match status" value="1"/>
</dbReference>
<feature type="region of interest" description="Disordered" evidence="7">
    <location>
        <begin position="168"/>
        <end position="429"/>
    </location>
</feature>
<dbReference type="PANTHER" id="PTHR36562">
    <property type="entry name" value="SERINE/ARGININE REPETITIVE MATRIX 2"/>
    <property type="match status" value="1"/>
</dbReference>
<evidence type="ECO:0000256" key="3">
    <source>
        <dbReference type="ARBA" id="ARBA00022664"/>
    </source>
</evidence>
<dbReference type="GO" id="GO:0005681">
    <property type="term" value="C:spliceosomal complex"/>
    <property type="evidence" value="ECO:0007669"/>
    <property type="project" value="UniProtKB-KW"/>
</dbReference>